<evidence type="ECO:0000313" key="4">
    <source>
        <dbReference type="Proteomes" id="UP001217476"/>
    </source>
</evidence>
<feature type="signal peptide" evidence="2">
    <location>
        <begin position="1"/>
        <end position="20"/>
    </location>
</feature>
<organism evidence="3 4">
    <name type="scientific">Candidatus Devosia phytovorans</name>
    <dbReference type="NCBI Taxonomy" id="3121372"/>
    <lineage>
        <taxon>Bacteria</taxon>
        <taxon>Pseudomonadati</taxon>
        <taxon>Pseudomonadota</taxon>
        <taxon>Alphaproteobacteria</taxon>
        <taxon>Hyphomicrobiales</taxon>
        <taxon>Devosiaceae</taxon>
        <taxon>Devosia</taxon>
    </lineage>
</organism>
<sequence>MLKPLALILVLVALPGTAMAQDIFVPPVTTANPGYLFPNDQYQRDRQNSGSTTSGQAAPVEIELDAAAKARVQAAIEALVPEYNERLRRDGEESANRWIGQKAFQLGQQEADLMKQRLGLD</sequence>
<dbReference type="EMBL" id="CP119312">
    <property type="protein sequence ID" value="WEK03440.1"/>
    <property type="molecule type" value="Genomic_DNA"/>
</dbReference>
<dbReference type="Proteomes" id="UP001217476">
    <property type="component" value="Chromosome"/>
</dbReference>
<protein>
    <submittedName>
        <fullName evidence="3">Uncharacterized protein</fullName>
    </submittedName>
</protein>
<feature type="chain" id="PRO_5042581266" evidence="2">
    <location>
        <begin position="21"/>
        <end position="121"/>
    </location>
</feature>
<gene>
    <name evidence="3" type="ORF">P0Y65_14715</name>
</gene>
<name>A0AAJ6AYC9_9HYPH</name>
<proteinExistence type="predicted"/>
<evidence type="ECO:0000313" key="3">
    <source>
        <dbReference type="EMBL" id="WEK03440.1"/>
    </source>
</evidence>
<accession>A0AAJ6AYC9</accession>
<evidence type="ECO:0000256" key="2">
    <source>
        <dbReference type="SAM" id="SignalP"/>
    </source>
</evidence>
<feature type="region of interest" description="Disordered" evidence="1">
    <location>
        <begin position="36"/>
        <end position="57"/>
    </location>
</feature>
<reference evidence="3" key="1">
    <citation type="submission" date="2023-03" db="EMBL/GenBank/DDBJ databases">
        <title>Andean soil-derived lignocellulolytic bacterial consortium as a source of novel taxa and putative plastic-active enzymes.</title>
        <authorList>
            <person name="Diaz-Garcia L."/>
            <person name="Chuvochina M."/>
            <person name="Feuerriegel G."/>
            <person name="Bunk B."/>
            <person name="Sproer C."/>
            <person name="Streit W.R."/>
            <person name="Rodriguez L.M."/>
            <person name="Overmann J."/>
            <person name="Jimenez D.J."/>
        </authorList>
    </citation>
    <scope>NUCLEOTIDE SEQUENCE</scope>
    <source>
        <strain evidence="3">MAG 4196</strain>
    </source>
</reference>
<evidence type="ECO:0000256" key="1">
    <source>
        <dbReference type="SAM" id="MobiDB-lite"/>
    </source>
</evidence>
<dbReference type="AlphaFoldDB" id="A0AAJ6AYC9"/>
<keyword evidence="2" id="KW-0732">Signal</keyword>